<organism evidence="17 18">
    <name type="scientific">Pisum sativum</name>
    <name type="common">Garden pea</name>
    <name type="synonym">Lathyrus oleraceus</name>
    <dbReference type="NCBI Taxonomy" id="3888"/>
    <lineage>
        <taxon>Eukaryota</taxon>
        <taxon>Viridiplantae</taxon>
        <taxon>Streptophyta</taxon>
        <taxon>Embryophyta</taxon>
        <taxon>Tracheophyta</taxon>
        <taxon>Spermatophyta</taxon>
        <taxon>Magnoliopsida</taxon>
        <taxon>eudicotyledons</taxon>
        <taxon>Gunneridae</taxon>
        <taxon>Pentapetalae</taxon>
        <taxon>rosids</taxon>
        <taxon>fabids</taxon>
        <taxon>Fabales</taxon>
        <taxon>Fabaceae</taxon>
        <taxon>Papilionoideae</taxon>
        <taxon>50 kb inversion clade</taxon>
        <taxon>NPAAA clade</taxon>
        <taxon>Hologalegina</taxon>
        <taxon>IRL clade</taxon>
        <taxon>Fabeae</taxon>
        <taxon>Lathyrus</taxon>
    </lineage>
</organism>
<dbReference type="AlphaFoldDB" id="A0A9D5AVI5"/>
<dbReference type="InterPro" id="IPR036852">
    <property type="entry name" value="Peptidase_S8/S53_dom_sf"/>
</dbReference>
<dbReference type="SUPFAM" id="SSF52743">
    <property type="entry name" value="Subtilisin-like"/>
    <property type="match status" value="1"/>
</dbReference>
<accession>A0A9D5AVI5</accession>
<dbReference type="OrthoDB" id="206201at2759"/>
<dbReference type="Gramene" id="Psat04G0641100-T1">
    <property type="protein sequence ID" value="KAI5423443.1"/>
    <property type="gene ID" value="KIW84_046411"/>
</dbReference>
<keyword evidence="8 12" id="KW-0378">Hydrolase</keyword>
<feature type="chain" id="PRO_5038410256" description="Cucumisin" evidence="13">
    <location>
        <begin position="30"/>
        <end position="726"/>
    </location>
</feature>
<feature type="active site" description="Charge relay system" evidence="11 12">
    <location>
        <position position="516"/>
    </location>
</feature>
<evidence type="ECO:0000256" key="7">
    <source>
        <dbReference type="ARBA" id="ARBA00022729"/>
    </source>
</evidence>
<keyword evidence="10" id="KW-0325">Glycoprotein</keyword>
<reference evidence="17 18" key="1">
    <citation type="journal article" date="2022" name="Nat. Genet.">
        <title>Improved pea reference genome and pan-genome highlight genomic features and evolutionary characteristics.</title>
        <authorList>
            <person name="Yang T."/>
            <person name="Liu R."/>
            <person name="Luo Y."/>
            <person name="Hu S."/>
            <person name="Wang D."/>
            <person name="Wang C."/>
            <person name="Pandey M.K."/>
            <person name="Ge S."/>
            <person name="Xu Q."/>
            <person name="Li N."/>
            <person name="Li G."/>
            <person name="Huang Y."/>
            <person name="Saxena R.K."/>
            <person name="Ji Y."/>
            <person name="Li M."/>
            <person name="Yan X."/>
            <person name="He Y."/>
            <person name="Liu Y."/>
            <person name="Wang X."/>
            <person name="Xiang C."/>
            <person name="Varshney R.K."/>
            <person name="Ding H."/>
            <person name="Gao S."/>
            <person name="Zong X."/>
        </authorList>
    </citation>
    <scope>NUCLEOTIDE SEQUENCE [LARGE SCALE GENOMIC DNA]</scope>
    <source>
        <strain evidence="17 18">cv. Zhongwan 6</strain>
    </source>
</reference>
<dbReference type="InterPro" id="IPR041469">
    <property type="entry name" value="Subtilisin-like_FN3"/>
</dbReference>
<feature type="domain" description="Inhibitor I9" evidence="15">
    <location>
        <begin position="40"/>
        <end position="116"/>
    </location>
</feature>
<comment type="subcellular location">
    <subcellularLocation>
        <location evidence="2">Secreted</location>
        <location evidence="2">Extracellular space</location>
        <location evidence="2">Apoplast</location>
    </subcellularLocation>
</comment>
<name>A0A9D5AVI5_PEA</name>
<dbReference type="PROSITE" id="PS51892">
    <property type="entry name" value="SUBTILASE"/>
    <property type="match status" value="1"/>
</dbReference>
<dbReference type="InterPro" id="IPR010259">
    <property type="entry name" value="S8pro/Inhibitor_I9"/>
</dbReference>
<dbReference type="PANTHER" id="PTHR10795">
    <property type="entry name" value="PROPROTEIN CONVERTASE SUBTILISIN/KEXIN"/>
    <property type="match status" value="1"/>
</dbReference>
<evidence type="ECO:0000256" key="1">
    <source>
        <dbReference type="ARBA" id="ARBA00002076"/>
    </source>
</evidence>
<dbReference type="Pfam" id="PF17766">
    <property type="entry name" value="fn3_6"/>
    <property type="match status" value="1"/>
</dbReference>
<evidence type="ECO:0000256" key="11">
    <source>
        <dbReference type="PIRSR" id="PIRSR615500-1"/>
    </source>
</evidence>
<evidence type="ECO:0000256" key="9">
    <source>
        <dbReference type="ARBA" id="ARBA00022825"/>
    </source>
</evidence>
<evidence type="ECO:0000256" key="10">
    <source>
        <dbReference type="ARBA" id="ARBA00023180"/>
    </source>
</evidence>
<comment type="similarity">
    <text evidence="3 12">Belongs to the peptidase S8 family.</text>
</comment>
<dbReference type="Pfam" id="PF05922">
    <property type="entry name" value="Inhibitor_I9"/>
    <property type="match status" value="1"/>
</dbReference>
<dbReference type="FunFam" id="3.30.70.80:FF:000002">
    <property type="entry name" value="Subtilisin-like protease SBT5.3"/>
    <property type="match status" value="1"/>
</dbReference>
<evidence type="ECO:0000259" key="16">
    <source>
        <dbReference type="Pfam" id="PF17766"/>
    </source>
</evidence>
<proteinExistence type="inferred from homology"/>
<evidence type="ECO:0000259" key="15">
    <source>
        <dbReference type="Pfam" id="PF05922"/>
    </source>
</evidence>
<feature type="domain" description="Peptidase S8/S53" evidence="14">
    <location>
        <begin position="140"/>
        <end position="565"/>
    </location>
</feature>
<dbReference type="InterPro" id="IPR000209">
    <property type="entry name" value="Peptidase_S8/S53_dom"/>
</dbReference>
<dbReference type="Pfam" id="PF00082">
    <property type="entry name" value="Peptidase_S8"/>
    <property type="match status" value="1"/>
</dbReference>
<dbReference type="GO" id="GO:0006508">
    <property type="term" value="P:proteolysis"/>
    <property type="evidence" value="ECO:0007669"/>
    <property type="project" value="UniProtKB-KW"/>
</dbReference>
<dbReference type="Proteomes" id="UP001058974">
    <property type="component" value="Chromosome 4"/>
</dbReference>
<keyword evidence="6 12" id="KW-0645">Protease</keyword>
<dbReference type="FunFam" id="3.40.50.200:FF:000006">
    <property type="entry name" value="Subtilisin-like protease SBT1.5"/>
    <property type="match status" value="1"/>
</dbReference>
<keyword evidence="7 13" id="KW-0732">Signal</keyword>
<evidence type="ECO:0000256" key="5">
    <source>
        <dbReference type="ARBA" id="ARBA00022525"/>
    </source>
</evidence>
<feature type="signal peptide" evidence="13">
    <location>
        <begin position="1"/>
        <end position="29"/>
    </location>
</feature>
<keyword evidence="4" id="KW-0052">Apoplast</keyword>
<evidence type="ECO:0000256" key="8">
    <source>
        <dbReference type="ARBA" id="ARBA00022801"/>
    </source>
</evidence>
<evidence type="ECO:0000256" key="4">
    <source>
        <dbReference type="ARBA" id="ARBA00022523"/>
    </source>
</evidence>
<evidence type="ECO:0000256" key="2">
    <source>
        <dbReference type="ARBA" id="ARBA00004271"/>
    </source>
</evidence>
<dbReference type="Gramene" id="PSAT_LOCUS14904_t1">
    <property type="protein sequence ID" value="CAL5195216.1"/>
    <property type="gene ID" value="PSAT_LOCUS14904"/>
</dbReference>
<dbReference type="InterPro" id="IPR037045">
    <property type="entry name" value="S8pro/Inhibitor_I9_sf"/>
</dbReference>
<evidence type="ECO:0000259" key="14">
    <source>
        <dbReference type="Pfam" id="PF00082"/>
    </source>
</evidence>
<evidence type="ECO:0008006" key="19">
    <source>
        <dbReference type="Google" id="ProtNLM"/>
    </source>
</evidence>
<dbReference type="PRINTS" id="PR00723">
    <property type="entry name" value="SUBTILISIN"/>
</dbReference>
<dbReference type="GO" id="GO:0009610">
    <property type="term" value="P:response to symbiotic fungus"/>
    <property type="evidence" value="ECO:0007669"/>
    <property type="project" value="UniProtKB-ARBA"/>
</dbReference>
<sequence>MQTMVKYNVILFLFVSMVLSPITFFMCSATESGDESSKLYIVYMGSLPKVASYSATSHHLSMLEQVIGDSGAENSLVQSYKRSFNGFAAILNDQQREKLLAMEEVVSVFPNTNFHIQTTRSWDFLGFPQSIKRDQIIESDLIIGVIDSGIWPESQSFDDKGLGPIPKKWKGVCKGGANFTCNKKIIGARSYGNAKENARDDLGHGTHTASIAGGREVQGVSFFDFAKGTARGGVPSSRIAVYKLCGADGGCTGINILAAFDDAIADGVDIITISIGSESAVEFLNDPIAISSFHAMEKGILVSHSAGNSGPNPSSTSSVAPWLFSVAATTIDRQFIDKLILGNGKTLVGRSVNAFPSNGTKISIVKRSCSESFNKTLMKGKIILCELNGFDEWAFQNGAFGIVSSVDLGINDVSFVTQMPSVNLDLKDYVLVQSYTNSTKSPVAEILKSEIFHDTTSPRVASFSSCGPNSLVMDIMKPDISAPGVDILAAYSPISPPSGNSGDTRKVNYNIESGTSMSCPHIAGIVAYVKSFHPDWSPAAIKSAIMTTTKPVNGTYNNLAGEFSYGSGNANPRLAIDPGLIYNITKDDYVQMLCNYGYDNGKIKQITGDNSSCRDASNLTLVKDLNYPAIVISVAAETPFNIKFPKKVTNVGSKNATYKAIITPIPNVKITVEPNILSFKSLQETQSFVVTAVGRVGSRQTEFSSSLVWSDGTHNVKSPIIVHIKS</sequence>
<feature type="active site" description="Charge relay system" evidence="11 12">
    <location>
        <position position="204"/>
    </location>
</feature>
<dbReference type="InterPro" id="IPR045051">
    <property type="entry name" value="SBT"/>
</dbReference>
<dbReference type="EMBL" id="JAMSHJ010000004">
    <property type="protein sequence ID" value="KAI5423443.1"/>
    <property type="molecule type" value="Genomic_DNA"/>
</dbReference>
<dbReference type="Gene3D" id="3.30.70.80">
    <property type="entry name" value="Peptidase S8 propeptide/proteinase inhibitor I9"/>
    <property type="match status" value="1"/>
</dbReference>
<comment type="caution">
    <text evidence="17">The sequence shown here is derived from an EMBL/GenBank/DDBJ whole genome shotgun (WGS) entry which is preliminary data.</text>
</comment>
<protein>
    <recommendedName>
        <fullName evidence="19">Cucumisin</fullName>
    </recommendedName>
</protein>
<feature type="active site" description="Charge relay system" evidence="11 12">
    <location>
        <position position="147"/>
    </location>
</feature>
<dbReference type="GO" id="GO:0004252">
    <property type="term" value="F:serine-type endopeptidase activity"/>
    <property type="evidence" value="ECO:0007669"/>
    <property type="project" value="UniProtKB-UniRule"/>
</dbReference>
<dbReference type="CDD" id="cd04852">
    <property type="entry name" value="Peptidases_S8_3"/>
    <property type="match status" value="1"/>
</dbReference>
<dbReference type="GO" id="GO:0048046">
    <property type="term" value="C:apoplast"/>
    <property type="evidence" value="ECO:0007669"/>
    <property type="project" value="UniProtKB-SubCell"/>
</dbReference>
<feature type="domain" description="Subtilisin-like protease fibronectin type-III" evidence="16">
    <location>
        <begin position="624"/>
        <end position="722"/>
    </location>
</feature>
<dbReference type="InterPro" id="IPR023828">
    <property type="entry name" value="Peptidase_S8_Ser-AS"/>
</dbReference>
<evidence type="ECO:0000256" key="3">
    <source>
        <dbReference type="ARBA" id="ARBA00011073"/>
    </source>
</evidence>
<keyword evidence="9 12" id="KW-0720">Serine protease</keyword>
<dbReference type="PROSITE" id="PS00138">
    <property type="entry name" value="SUBTILASE_SER"/>
    <property type="match status" value="1"/>
</dbReference>
<keyword evidence="5" id="KW-0964">Secreted</keyword>
<evidence type="ECO:0000313" key="17">
    <source>
        <dbReference type="EMBL" id="KAI5423443.1"/>
    </source>
</evidence>
<dbReference type="InterPro" id="IPR015500">
    <property type="entry name" value="Peptidase_S8_subtilisin-rel"/>
</dbReference>
<dbReference type="InterPro" id="IPR034197">
    <property type="entry name" value="Peptidases_S8_3"/>
</dbReference>
<dbReference type="Gene3D" id="3.50.30.30">
    <property type="match status" value="1"/>
</dbReference>
<gene>
    <name evidence="17" type="ORF">KIW84_046411</name>
</gene>
<dbReference type="Gene3D" id="3.40.50.200">
    <property type="entry name" value="Peptidase S8/S53 domain"/>
    <property type="match status" value="1"/>
</dbReference>
<evidence type="ECO:0000313" key="18">
    <source>
        <dbReference type="Proteomes" id="UP001058974"/>
    </source>
</evidence>
<dbReference type="GO" id="GO:0009609">
    <property type="term" value="P:response to symbiotic bacterium"/>
    <property type="evidence" value="ECO:0007669"/>
    <property type="project" value="UniProtKB-ARBA"/>
</dbReference>
<keyword evidence="18" id="KW-1185">Reference proteome</keyword>
<evidence type="ECO:0000256" key="12">
    <source>
        <dbReference type="PROSITE-ProRule" id="PRU01240"/>
    </source>
</evidence>
<evidence type="ECO:0000256" key="6">
    <source>
        <dbReference type="ARBA" id="ARBA00022670"/>
    </source>
</evidence>
<evidence type="ECO:0000256" key="13">
    <source>
        <dbReference type="SAM" id="SignalP"/>
    </source>
</evidence>
<comment type="function">
    <text evidence="1">Required for arbuscular mycorrhiza (AM) development during AM symbiosis with AM fungi (e.g. Glomeromycota intraradices).</text>
</comment>
<dbReference type="CDD" id="cd02120">
    <property type="entry name" value="PA_subtilisin_like"/>
    <property type="match status" value="1"/>
</dbReference>
<dbReference type="Gene3D" id="2.60.40.2310">
    <property type="match status" value="1"/>
</dbReference>